<comment type="caution">
    <text evidence="1">The sequence shown here is derived from an EMBL/GenBank/DDBJ whole genome shotgun (WGS) entry which is preliminary data.</text>
</comment>
<evidence type="ECO:0000313" key="2">
    <source>
        <dbReference type="Proteomes" id="UP000757890"/>
    </source>
</evidence>
<dbReference type="RefSeq" id="WP_276639755.1">
    <property type="nucleotide sequence ID" value="NZ_DBFVJQ010000002.1"/>
</dbReference>
<dbReference type="Proteomes" id="UP000757890">
    <property type="component" value="Unassembled WGS sequence"/>
</dbReference>
<dbReference type="AlphaFoldDB" id="A0A930B8I4"/>
<dbReference type="EMBL" id="JABZMK010000025">
    <property type="protein sequence ID" value="MBF1129455.1"/>
    <property type="molecule type" value="Genomic_DNA"/>
</dbReference>
<gene>
    <name evidence="1" type="ORF">HXL70_05345</name>
</gene>
<sequence length="66" mass="7416">MKSIIEKMNFRHCVQERDECGQRGMGKYISACKIQSGRSSTRFPPFLQSILDSVQMTADDKVSSGT</sequence>
<name>A0A930B8I4_9FIRM</name>
<organism evidence="1 2">
    <name type="scientific">Dialister invisus</name>
    <dbReference type="NCBI Taxonomy" id="218538"/>
    <lineage>
        <taxon>Bacteria</taxon>
        <taxon>Bacillati</taxon>
        <taxon>Bacillota</taxon>
        <taxon>Negativicutes</taxon>
        <taxon>Veillonellales</taxon>
        <taxon>Veillonellaceae</taxon>
        <taxon>Dialister</taxon>
    </lineage>
</organism>
<reference evidence="1" key="1">
    <citation type="submission" date="2020-04" db="EMBL/GenBank/DDBJ databases">
        <title>Deep metagenomics examines the oral microbiome during advanced dental caries in children, revealing novel taxa and co-occurrences with host molecules.</title>
        <authorList>
            <person name="Baker J.L."/>
            <person name="Morton J.T."/>
            <person name="Dinis M."/>
            <person name="Alvarez R."/>
            <person name="Tran N.C."/>
            <person name="Knight R."/>
            <person name="Edlund A."/>
        </authorList>
    </citation>
    <scope>NUCLEOTIDE SEQUENCE</scope>
    <source>
        <strain evidence="1">JCVI_32_bin.14</strain>
    </source>
</reference>
<protein>
    <submittedName>
        <fullName evidence="1">Uncharacterized protein</fullName>
    </submittedName>
</protein>
<accession>A0A930B8I4</accession>
<evidence type="ECO:0000313" key="1">
    <source>
        <dbReference type="EMBL" id="MBF1129455.1"/>
    </source>
</evidence>
<proteinExistence type="predicted"/>